<gene>
    <name evidence="2" type="ORF">SISSUDRAFT_1047253</name>
</gene>
<evidence type="ECO:0000313" key="2">
    <source>
        <dbReference type="EMBL" id="KZT38297.1"/>
    </source>
</evidence>
<sequence>MDTPHPDPAHPLELTKGIRTSRGIALTFVRMDLIMRPIATLDRPELNGRLKPNLKLHHHVVKITRDPTPLKDLVETRLSRDNKVKPLHSLAPPGYEVLPGRDPLKFVPLRYSCSTTLKLDNQLPGSSAAEHAASKPDEGFVSDKEVKCLGSNEEQDSTPEDSELRQLIGGSPLDREFAILCVSLPNGTSDAAHAGEDFGTVGADVPPDALIDAISQPRTRYRFATAFYSDHCNRALFNDNEAIMETAFKRYILLGMRQENAGIGSVLNLYQGLHFYYYTARPARHPPRRIQSSLLGKVAFFGMIIYHGLAMGTYDCPLDTIISLRAALLRKCERLLHRIKWRHNPHPSVLDALILMLAAWVEDDDRSSWPHWQIRTRFEEAFACWNRLYSDERHFDDDEIEFNAAKWNVLVLFALHLGPSFKYNIFYKLKFRECATNSRMLGAAIDFGYPTLELYKDLGSGLRCTTTNGAFWEFLTGLDLAFKQLPEYILDSSPELIDAIYELKTNQELGLCEMAQGYVDLKEMDSADVNRHMELLAMLMPCWTKLLRLDDPAELLKTGA</sequence>
<dbReference type="EMBL" id="KV428066">
    <property type="protein sequence ID" value="KZT38297.1"/>
    <property type="molecule type" value="Genomic_DNA"/>
</dbReference>
<proteinExistence type="predicted"/>
<organism evidence="2 3">
    <name type="scientific">Sistotremastrum suecicum HHB10207 ss-3</name>
    <dbReference type="NCBI Taxonomy" id="1314776"/>
    <lineage>
        <taxon>Eukaryota</taxon>
        <taxon>Fungi</taxon>
        <taxon>Dikarya</taxon>
        <taxon>Basidiomycota</taxon>
        <taxon>Agaricomycotina</taxon>
        <taxon>Agaricomycetes</taxon>
        <taxon>Sistotremastrales</taxon>
        <taxon>Sistotremastraceae</taxon>
        <taxon>Sistotremastrum</taxon>
    </lineage>
</organism>
<accession>A0A166DA26</accession>
<feature type="compositionally biased region" description="Basic and acidic residues" evidence="1">
    <location>
        <begin position="132"/>
        <end position="141"/>
    </location>
</feature>
<protein>
    <submittedName>
        <fullName evidence="2">Uncharacterized protein</fullName>
    </submittedName>
</protein>
<evidence type="ECO:0000313" key="3">
    <source>
        <dbReference type="Proteomes" id="UP000076798"/>
    </source>
</evidence>
<dbReference type="AlphaFoldDB" id="A0A166DA26"/>
<reference evidence="2 3" key="1">
    <citation type="journal article" date="2016" name="Mol. Biol. Evol.">
        <title>Comparative Genomics of Early-Diverging Mushroom-Forming Fungi Provides Insights into the Origins of Lignocellulose Decay Capabilities.</title>
        <authorList>
            <person name="Nagy L.G."/>
            <person name="Riley R."/>
            <person name="Tritt A."/>
            <person name="Adam C."/>
            <person name="Daum C."/>
            <person name="Floudas D."/>
            <person name="Sun H."/>
            <person name="Yadav J.S."/>
            <person name="Pangilinan J."/>
            <person name="Larsson K.H."/>
            <person name="Matsuura K."/>
            <person name="Barry K."/>
            <person name="Labutti K."/>
            <person name="Kuo R."/>
            <person name="Ohm R.A."/>
            <person name="Bhattacharya S.S."/>
            <person name="Shirouzu T."/>
            <person name="Yoshinaga Y."/>
            <person name="Martin F.M."/>
            <person name="Grigoriev I.V."/>
            <person name="Hibbett D.S."/>
        </authorList>
    </citation>
    <scope>NUCLEOTIDE SEQUENCE [LARGE SCALE GENOMIC DNA]</scope>
    <source>
        <strain evidence="2 3">HHB10207 ss-3</strain>
    </source>
</reference>
<evidence type="ECO:0000256" key="1">
    <source>
        <dbReference type="SAM" id="MobiDB-lite"/>
    </source>
</evidence>
<name>A0A166DA26_9AGAM</name>
<dbReference type="Proteomes" id="UP000076798">
    <property type="component" value="Unassembled WGS sequence"/>
</dbReference>
<keyword evidence="3" id="KW-1185">Reference proteome</keyword>
<feature type="region of interest" description="Disordered" evidence="1">
    <location>
        <begin position="120"/>
        <end position="141"/>
    </location>
</feature>